<evidence type="ECO:0000313" key="2">
    <source>
        <dbReference type="EMBL" id="PIO66357.1"/>
    </source>
</evidence>
<proteinExistence type="predicted"/>
<dbReference type="OrthoDB" id="5857918at2759"/>
<keyword evidence="3" id="KW-1185">Reference proteome</keyword>
<protein>
    <submittedName>
        <fullName evidence="2">Uncharacterized protein</fullName>
    </submittedName>
</protein>
<evidence type="ECO:0000256" key="1">
    <source>
        <dbReference type="SAM" id="MobiDB-lite"/>
    </source>
</evidence>
<organism evidence="2 3">
    <name type="scientific">Teladorsagia circumcincta</name>
    <name type="common">Brown stomach worm</name>
    <name type="synonym">Ostertagia circumcincta</name>
    <dbReference type="NCBI Taxonomy" id="45464"/>
    <lineage>
        <taxon>Eukaryota</taxon>
        <taxon>Metazoa</taxon>
        <taxon>Ecdysozoa</taxon>
        <taxon>Nematoda</taxon>
        <taxon>Chromadorea</taxon>
        <taxon>Rhabditida</taxon>
        <taxon>Rhabditina</taxon>
        <taxon>Rhabditomorpha</taxon>
        <taxon>Strongyloidea</taxon>
        <taxon>Trichostrongylidae</taxon>
        <taxon>Teladorsagia</taxon>
    </lineage>
</organism>
<gene>
    <name evidence="2" type="ORF">TELCIR_11932</name>
</gene>
<feature type="region of interest" description="Disordered" evidence="1">
    <location>
        <begin position="67"/>
        <end position="94"/>
    </location>
</feature>
<reference evidence="2 3" key="1">
    <citation type="submission" date="2015-09" db="EMBL/GenBank/DDBJ databases">
        <title>Draft genome of the parasitic nematode Teladorsagia circumcincta isolate WARC Sus (inbred).</title>
        <authorList>
            <person name="Mitreva M."/>
        </authorList>
    </citation>
    <scope>NUCLEOTIDE SEQUENCE [LARGE SCALE GENOMIC DNA]</scope>
    <source>
        <strain evidence="2 3">S</strain>
    </source>
</reference>
<name>A0A2G9U7V5_TELCI</name>
<dbReference type="AlphaFoldDB" id="A0A2G9U7V5"/>
<dbReference type="Proteomes" id="UP000230423">
    <property type="component" value="Unassembled WGS sequence"/>
</dbReference>
<sequence length="191" mass="21317">MSIVEEDSMVVLSCGYISSIIVFISRSSASKSKPSPKAVPLKPSDENCEENLLKRSVFSIYFALSSSESSSKPPKPTKNVRSQEQNSPDDWTKIEVDNCPTISSATQLLGEALRTSPAEVRCTICKAMTPSEYVIRKQHVSSNHMPKDHTESDYIEILSDMMKKAYPTLTYNDLQCQIGGCRKEYKCMSSR</sequence>
<evidence type="ECO:0000313" key="3">
    <source>
        <dbReference type="Proteomes" id="UP000230423"/>
    </source>
</evidence>
<feature type="compositionally biased region" description="Polar residues" evidence="1">
    <location>
        <begin position="79"/>
        <end position="89"/>
    </location>
</feature>
<accession>A0A2G9U7V5</accession>
<dbReference type="EMBL" id="KZ348322">
    <property type="protein sequence ID" value="PIO66357.1"/>
    <property type="molecule type" value="Genomic_DNA"/>
</dbReference>